<dbReference type="InterPro" id="IPR001173">
    <property type="entry name" value="Glyco_trans_2-like"/>
</dbReference>
<gene>
    <name evidence="7" type="ORF">CAL19_08285</name>
</gene>
<accession>A0A261RBX2</accession>
<comment type="similarity">
    <text evidence="1">Belongs to the glycosyltransferase 2 family.</text>
</comment>
<evidence type="ECO:0000256" key="3">
    <source>
        <dbReference type="ARBA" id="ARBA00022679"/>
    </source>
</evidence>
<dbReference type="CDD" id="cd00761">
    <property type="entry name" value="Glyco_tranf_GTA_type"/>
    <property type="match status" value="1"/>
</dbReference>
<evidence type="ECO:0000256" key="4">
    <source>
        <dbReference type="SAM" id="Phobius"/>
    </source>
</evidence>
<dbReference type="GO" id="GO:0016757">
    <property type="term" value="F:glycosyltransferase activity"/>
    <property type="evidence" value="ECO:0007669"/>
    <property type="project" value="UniProtKB-KW"/>
</dbReference>
<dbReference type="PANTHER" id="PTHR43179:SF12">
    <property type="entry name" value="GALACTOFURANOSYLTRANSFERASE GLFT2"/>
    <property type="match status" value="1"/>
</dbReference>
<keyword evidence="2" id="KW-0328">Glycosyltransferase</keyword>
<evidence type="ECO:0000259" key="5">
    <source>
        <dbReference type="Pfam" id="PF00535"/>
    </source>
</evidence>
<dbReference type="OrthoDB" id="9781367at2"/>
<name>A0A261RBX2_9BORD</name>
<feature type="transmembrane region" description="Helical" evidence="4">
    <location>
        <begin position="270"/>
        <end position="287"/>
    </location>
</feature>
<dbReference type="Pfam" id="PF13632">
    <property type="entry name" value="Glyco_trans_2_3"/>
    <property type="match status" value="1"/>
</dbReference>
<organism evidence="7 8">
    <name type="scientific">Bordetella genomosp. 7</name>
    <dbReference type="NCBI Taxonomy" id="1416805"/>
    <lineage>
        <taxon>Bacteria</taxon>
        <taxon>Pseudomonadati</taxon>
        <taxon>Pseudomonadota</taxon>
        <taxon>Betaproteobacteria</taxon>
        <taxon>Burkholderiales</taxon>
        <taxon>Alcaligenaceae</taxon>
        <taxon>Bordetella</taxon>
    </lineage>
</organism>
<comment type="caution">
    <text evidence="7">The sequence shown here is derived from an EMBL/GenBank/DDBJ whole genome shotgun (WGS) entry which is preliminary data.</text>
</comment>
<dbReference type="SUPFAM" id="SSF53448">
    <property type="entry name" value="Nucleotide-diphospho-sugar transferases"/>
    <property type="match status" value="1"/>
</dbReference>
<feature type="domain" description="Glycosyltransferase 2-like" evidence="5">
    <location>
        <begin position="11"/>
        <end position="141"/>
    </location>
</feature>
<evidence type="ECO:0000313" key="8">
    <source>
        <dbReference type="Proteomes" id="UP000216947"/>
    </source>
</evidence>
<reference evidence="8" key="1">
    <citation type="submission" date="2017-05" db="EMBL/GenBank/DDBJ databases">
        <title>Complete and WGS of Bordetella genogroups.</title>
        <authorList>
            <person name="Spilker T."/>
            <person name="Lipuma J."/>
        </authorList>
    </citation>
    <scope>NUCLEOTIDE SEQUENCE [LARGE SCALE GENOMIC DNA]</scope>
    <source>
        <strain evidence="8">AU18089</strain>
    </source>
</reference>
<evidence type="ECO:0000313" key="7">
    <source>
        <dbReference type="EMBL" id="OZI22518.1"/>
    </source>
</evidence>
<feature type="domain" description="Glycosyltransferase 2-like" evidence="6">
    <location>
        <begin position="149"/>
        <end position="285"/>
    </location>
</feature>
<dbReference type="InterPro" id="IPR029044">
    <property type="entry name" value="Nucleotide-diphossugar_trans"/>
</dbReference>
<keyword evidence="3 7" id="KW-0808">Transferase</keyword>
<dbReference type="Proteomes" id="UP000216947">
    <property type="component" value="Unassembled WGS sequence"/>
</dbReference>
<keyword evidence="4" id="KW-1133">Transmembrane helix</keyword>
<feature type="transmembrane region" description="Helical" evidence="4">
    <location>
        <begin position="299"/>
        <end position="319"/>
    </location>
</feature>
<keyword evidence="4" id="KW-0472">Membrane</keyword>
<evidence type="ECO:0000256" key="1">
    <source>
        <dbReference type="ARBA" id="ARBA00006739"/>
    </source>
</evidence>
<protein>
    <submittedName>
        <fullName evidence="7">Glycosyl transferase family 2</fullName>
    </submittedName>
</protein>
<dbReference type="Gene3D" id="3.90.550.10">
    <property type="entry name" value="Spore Coat Polysaccharide Biosynthesis Protein SpsA, Chain A"/>
    <property type="match status" value="1"/>
</dbReference>
<evidence type="ECO:0000256" key="2">
    <source>
        <dbReference type="ARBA" id="ARBA00022676"/>
    </source>
</evidence>
<dbReference type="AlphaFoldDB" id="A0A261RBX2"/>
<dbReference type="PANTHER" id="PTHR43179">
    <property type="entry name" value="RHAMNOSYLTRANSFERASE WBBL"/>
    <property type="match status" value="1"/>
</dbReference>
<dbReference type="Pfam" id="PF00535">
    <property type="entry name" value="Glycos_transf_2"/>
    <property type="match status" value="1"/>
</dbReference>
<keyword evidence="4" id="KW-0812">Transmembrane</keyword>
<proteinExistence type="inferred from homology"/>
<dbReference type="EMBL" id="NEVK01000004">
    <property type="protein sequence ID" value="OZI22518.1"/>
    <property type="molecule type" value="Genomic_DNA"/>
</dbReference>
<sequence>MSPGGKKLLMSVVVPTRGRPELLRRCLRALATQDFPGRAYEVIVCDDGADPGTRSLVQGFDAADGAAPRVRYLAASDTQGPAAARNLGWRGAMADIIAFTDDDTIPAADWLWQGMLAMEPGVHAVAGAIDMPIAQPPTDYERDAAGLTRAEFVTANCFVRRDALQAVGGFDTRYTMAWREDSDLYFALLEHGMTVVRTPHARVLHPVRPAPFAVGLRMQKKVMFDVLLYRKYPRLYRARVRRGPPWFYLAHALSLAAAIVAMLAGHAGAAAIFGALWLALTLVFFVRRLRGASRAPAHVAELALTSAFIPLLSITWRLIGISRYGLRFP</sequence>
<evidence type="ECO:0000259" key="6">
    <source>
        <dbReference type="Pfam" id="PF13632"/>
    </source>
</evidence>
<keyword evidence="8" id="KW-1185">Reference proteome</keyword>
<feature type="transmembrane region" description="Helical" evidence="4">
    <location>
        <begin position="246"/>
        <end position="264"/>
    </location>
</feature>